<dbReference type="SUPFAM" id="SSF89796">
    <property type="entry name" value="CoA-transferase family III (CaiB/BaiF)"/>
    <property type="match status" value="2"/>
</dbReference>
<dbReference type="AlphaFoldDB" id="A0A7W7ADF9"/>
<dbReference type="InterPro" id="IPR003673">
    <property type="entry name" value="CoA-Trfase_fam_III"/>
</dbReference>
<protein>
    <submittedName>
        <fullName evidence="2">Crotonobetainyl-CoA:carnitine CoA-transferase CaiB-like acyl-CoA transferase</fullName>
    </submittedName>
</protein>
<dbReference type="RefSeq" id="WP_144905992.1">
    <property type="nucleotide sequence ID" value="NZ_JACHOA010000006.1"/>
</dbReference>
<name>A0A7W7ADF9_9SPHN</name>
<dbReference type="PANTHER" id="PTHR48228:SF6">
    <property type="entry name" value="L-CARNITINE COA-TRANSFERASE"/>
    <property type="match status" value="1"/>
</dbReference>
<evidence type="ECO:0000256" key="1">
    <source>
        <dbReference type="ARBA" id="ARBA00022679"/>
    </source>
</evidence>
<comment type="caution">
    <text evidence="2">The sequence shown here is derived from an EMBL/GenBank/DDBJ whole genome shotgun (WGS) entry which is preliminary data.</text>
</comment>
<keyword evidence="1 2" id="KW-0808">Transferase</keyword>
<dbReference type="InterPro" id="IPR023606">
    <property type="entry name" value="CoA-Trfase_III_dom_1_sf"/>
</dbReference>
<dbReference type="OrthoDB" id="5720311at2"/>
<dbReference type="InterPro" id="IPR050509">
    <property type="entry name" value="CoA-transferase_III"/>
</dbReference>
<dbReference type="Pfam" id="PF02515">
    <property type="entry name" value="CoA_transf_3"/>
    <property type="match status" value="2"/>
</dbReference>
<reference evidence="2 3" key="1">
    <citation type="submission" date="2020-08" db="EMBL/GenBank/DDBJ databases">
        <title>Genomic Encyclopedia of Type Strains, Phase IV (KMG-IV): sequencing the most valuable type-strain genomes for metagenomic binning, comparative biology and taxonomic classification.</title>
        <authorList>
            <person name="Goeker M."/>
        </authorList>
    </citation>
    <scope>NUCLEOTIDE SEQUENCE [LARGE SCALE GENOMIC DNA]</scope>
    <source>
        <strain evidence="2 3">DSM 17507</strain>
    </source>
</reference>
<dbReference type="PANTHER" id="PTHR48228">
    <property type="entry name" value="SUCCINYL-COA--D-CITRAMALATE COA-TRANSFERASE"/>
    <property type="match status" value="1"/>
</dbReference>
<keyword evidence="3" id="KW-1185">Reference proteome</keyword>
<organism evidence="2 3">
    <name type="scientific">Novosphingobium taihuense</name>
    <dbReference type="NCBI Taxonomy" id="260085"/>
    <lineage>
        <taxon>Bacteria</taxon>
        <taxon>Pseudomonadati</taxon>
        <taxon>Pseudomonadota</taxon>
        <taxon>Alphaproteobacteria</taxon>
        <taxon>Sphingomonadales</taxon>
        <taxon>Sphingomonadaceae</taxon>
        <taxon>Novosphingobium</taxon>
    </lineage>
</organism>
<proteinExistence type="predicted"/>
<gene>
    <name evidence="2" type="ORF">GGR37_003243</name>
</gene>
<evidence type="ECO:0000313" key="2">
    <source>
        <dbReference type="EMBL" id="MBB4614953.1"/>
    </source>
</evidence>
<accession>A0A7W7ADF9</accession>
<dbReference type="GO" id="GO:0016740">
    <property type="term" value="F:transferase activity"/>
    <property type="evidence" value="ECO:0007669"/>
    <property type="project" value="UniProtKB-KW"/>
</dbReference>
<evidence type="ECO:0000313" key="3">
    <source>
        <dbReference type="Proteomes" id="UP000538566"/>
    </source>
</evidence>
<sequence>MKPLTGHRVAVLGGMADRALARFLASLGAELGGPVEGASFVIDDLGLEGLAGVSIPEGAVHVSVTPFGSGGPQSAWKGGELVASAMGGALRVTGEPGLPPVKEAGDACTFHADMVAASGALAAHYARGSHGKGQHVDVSIQQVAFSRNFNGVLVWQFDKRKLMRVGGALAYGKATVRAIWRLADGWCFHSLMTGRLGAPANQALSDWIDEVGMPNPLAGTDWLSYNRSTLPADTRAVWEAAIAAFFLSRTKHEIATEGLRRGINACVANEPADVLADPHLAARGFFDTPDGLPERFASFREGSTQVAAPAIHTGTRPGPLSGVKVLDFAWALVGSITTKTLGDLGAEIVKIETRTRPDLARLDVQVSASKPGNWDDKPWFAHLNTSKRSVSLNMKKAEARELIDPLIDWADVVVENFSPGTMAKLGLDYDSLALRNPGIVMVSGSVFGQTGLMAQEWGVDGTGGALSGRTYLTGWPDRDPVIPGAVPFGDVIVPYVMAAGVAGALQYRRETGRGCHIDASMYEICVQQMRDYLAMAKSGARPQRMGNADARVFWQDVLPAAGEDRWVAISCPTQDDHARLLALTGADPAAWTITREDHAIATELQAHGIACGVVQDCEDMIECDAQLIGRGALVTLDHPLLGPFGHIATPLRFSRDAFEPFRAPGMGEHVHEIARDLCGLSEARIAELEHAGVFQ</sequence>
<dbReference type="EMBL" id="JACHOA010000006">
    <property type="protein sequence ID" value="MBB4614953.1"/>
    <property type="molecule type" value="Genomic_DNA"/>
</dbReference>
<dbReference type="Proteomes" id="UP000538566">
    <property type="component" value="Unassembled WGS sequence"/>
</dbReference>
<dbReference type="Gene3D" id="3.40.50.10540">
    <property type="entry name" value="Crotonobetainyl-coa:carnitine coa-transferase, domain 1"/>
    <property type="match status" value="2"/>
</dbReference>